<dbReference type="OrthoDB" id="5516148at2"/>
<dbReference type="KEGG" id="mxa:MXAN_1905"/>
<reference evidence="3 4" key="1">
    <citation type="journal article" date="2006" name="Proc. Natl. Acad. Sci. U.S.A.">
        <title>Evolution of sensory complexity recorded in a myxobacterial genome.</title>
        <authorList>
            <person name="Goldman B.S."/>
            <person name="Nierman W.C."/>
            <person name="Kaiser D."/>
            <person name="Slater S.C."/>
            <person name="Durkin A.S."/>
            <person name="Eisen J.A."/>
            <person name="Ronning C.M."/>
            <person name="Barbazuk W.B."/>
            <person name="Blanchard M."/>
            <person name="Field C."/>
            <person name="Halling C."/>
            <person name="Hinkle G."/>
            <person name="Iartchuk O."/>
            <person name="Kim H.S."/>
            <person name="Mackenzie C."/>
            <person name="Madupu R."/>
            <person name="Miller N."/>
            <person name="Shvartsbeyn A."/>
            <person name="Sullivan S.A."/>
            <person name="Vaudin M."/>
            <person name="Wiegand R."/>
            <person name="Kaplan H.B."/>
        </authorList>
    </citation>
    <scope>NUCLEOTIDE SEQUENCE [LARGE SCALE GENOMIC DNA]</scope>
    <source>
        <strain evidence="4">DK1622</strain>
    </source>
</reference>
<keyword evidence="4" id="KW-1185">Reference proteome</keyword>
<sequence length="597" mass="68276">MKLSRIYSNRPAVFGPVDFLPGLSVVFAEIRLPQNRTKDTHNLGKTTLGRLVDFCLLSGRDPRFFLFKHRQMFDGFVFLIEIELLDGSYVTVRRGVSEPTKVAFKRHHARSQNYAELPVAQWDHVDVPFERAKDLLDGILDLRAISPWSYRRALGYLLRTQDDYRDVFQLRNGHKHVDWKPFLAHVLGFNSAFVEGLYRKEAELSEKQSTVQAIRAEIGSSVEDVSKVEGMLLLKQKEAEKKQGLLNAFDFRGADKERTRAIADDVDARIAVLNAERYSLAHAKRKIDASLEEEQVLFDPDDAQRLFAEVGVTFPGQLKKDYEQLISFNRAITDERRQYLQEERIEIEASLKRVAAELAELGRRRSEMLAFLTGTDVFAKYRRVSEELVGLNADITSLERQRGYLHRLQEMRTEIRTLTDEKGRLQTEVEKDVEVQNSDGNSLFSSIRIYFSEIVEDVIDRKALLSVAPNQQGHLEFRAEILDESGNATSADLGHTYRKLLCVAFDMAVLRAGLDKRAPRFVYHDGVFESLDDRKKTNLLAVMRKYANIGLQFVVTLIDSELPARAESDGPMFADGEIVLRLHDEGPEGRLFKMAAW</sequence>
<dbReference type="EnsemblBacteria" id="ABF88115">
    <property type="protein sequence ID" value="ABF88115"/>
    <property type="gene ID" value="MXAN_1905"/>
</dbReference>
<organism evidence="3 4">
    <name type="scientific">Myxococcus xanthus (strain DK1622)</name>
    <dbReference type="NCBI Taxonomy" id="246197"/>
    <lineage>
        <taxon>Bacteria</taxon>
        <taxon>Pseudomonadati</taxon>
        <taxon>Myxococcota</taxon>
        <taxon>Myxococcia</taxon>
        <taxon>Myxococcales</taxon>
        <taxon>Cystobacterineae</taxon>
        <taxon>Myxococcaceae</taxon>
        <taxon>Myxococcus</taxon>
    </lineage>
</organism>
<proteinExistence type="predicted"/>
<feature type="coiled-coil region" evidence="1">
    <location>
        <begin position="381"/>
        <end position="428"/>
    </location>
</feature>
<evidence type="ECO:0000313" key="3">
    <source>
        <dbReference type="EMBL" id="ABF88115.1"/>
    </source>
</evidence>
<dbReference type="EMBL" id="CP000113">
    <property type="protein sequence ID" value="ABF88115.1"/>
    <property type="molecule type" value="Genomic_DNA"/>
</dbReference>
<feature type="domain" description="DUF2326" evidence="2">
    <location>
        <begin position="454"/>
        <end position="595"/>
    </location>
</feature>
<accession>Q1DB23</accession>
<dbReference type="AlphaFoldDB" id="Q1DB23"/>
<evidence type="ECO:0000259" key="2">
    <source>
        <dbReference type="Pfam" id="PF10088"/>
    </source>
</evidence>
<gene>
    <name evidence="3" type="ordered locus">MXAN_1905</name>
</gene>
<dbReference type="GeneID" id="41359320"/>
<dbReference type="STRING" id="246197.MXAN_1905"/>
<protein>
    <recommendedName>
        <fullName evidence="2">DUF2326 domain-containing protein</fullName>
    </recommendedName>
</protein>
<dbReference type="Gene3D" id="3.40.50.300">
    <property type="entry name" value="P-loop containing nucleotide triphosphate hydrolases"/>
    <property type="match status" value="1"/>
</dbReference>
<dbReference type="InterPro" id="IPR018760">
    <property type="entry name" value="DUF2326"/>
</dbReference>
<dbReference type="InterPro" id="IPR027417">
    <property type="entry name" value="P-loop_NTPase"/>
</dbReference>
<evidence type="ECO:0000313" key="4">
    <source>
        <dbReference type="Proteomes" id="UP000002402"/>
    </source>
</evidence>
<evidence type="ECO:0000256" key="1">
    <source>
        <dbReference type="SAM" id="Coils"/>
    </source>
</evidence>
<dbReference type="RefSeq" id="WP_011552006.1">
    <property type="nucleotide sequence ID" value="NC_008095.1"/>
</dbReference>
<dbReference type="eggNOG" id="COG5293">
    <property type="taxonomic scope" value="Bacteria"/>
</dbReference>
<dbReference type="Pfam" id="PF10088">
    <property type="entry name" value="DUF2326"/>
    <property type="match status" value="1"/>
</dbReference>
<dbReference type="Proteomes" id="UP000002402">
    <property type="component" value="Chromosome"/>
</dbReference>
<keyword evidence="1" id="KW-0175">Coiled coil</keyword>
<dbReference type="HOGENOM" id="CLU_456234_0_0_7"/>
<name>Q1DB23_MYXXD</name>